<evidence type="ECO:0000256" key="1">
    <source>
        <dbReference type="SAM" id="SignalP"/>
    </source>
</evidence>
<dbReference type="HOGENOM" id="CLU_2337730_0_0_1"/>
<evidence type="ECO:0000313" key="3">
    <source>
        <dbReference type="EMBL" id="KRH03080.1"/>
    </source>
</evidence>
<protein>
    <recommendedName>
        <fullName evidence="6">Secreted protein</fullName>
    </recommendedName>
</protein>
<dbReference type="GeneID" id="100790683"/>
<feature type="chain" id="PRO_5014569281" description="Secreted protein" evidence="1">
    <location>
        <begin position="19"/>
        <end position="98"/>
    </location>
</feature>
<dbReference type="EnsemblPlants" id="KRH03080">
    <property type="protein sequence ID" value="KRH03080"/>
    <property type="gene ID" value="GLYMA_17G075600"/>
</dbReference>
<proteinExistence type="evidence at transcript level"/>
<feature type="signal peptide" evidence="1">
    <location>
        <begin position="1"/>
        <end position="18"/>
    </location>
</feature>
<dbReference type="KEGG" id="gmx:100790683"/>
<accession>C6TFX7</accession>
<reference evidence="3" key="4">
    <citation type="submission" date="2018-07" db="EMBL/GenBank/DDBJ databases">
        <title>WGS assembly of Glycine max.</title>
        <authorList>
            <person name="Schmutz J."/>
            <person name="Cannon S."/>
            <person name="Schlueter J."/>
            <person name="Ma J."/>
            <person name="Mitros T."/>
            <person name="Nelson W."/>
            <person name="Hyten D."/>
            <person name="Song Q."/>
            <person name="Thelen J."/>
            <person name="Cheng J."/>
            <person name="Xu D."/>
            <person name="Hellsten U."/>
            <person name="May G."/>
            <person name="Yu Y."/>
            <person name="Sakurai T."/>
            <person name="Umezawa T."/>
            <person name="Bhattacharyya M."/>
            <person name="Sandhu D."/>
            <person name="Valliyodan B."/>
            <person name="Lindquist E."/>
            <person name="Peto M."/>
            <person name="Grant D."/>
            <person name="Shu S."/>
            <person name="Goodstein D."/>
            <person name="Barry K."/>
            <person name="Futrell-Griggs M."/>
            <person name="Abernathy B."/>
            <person name="Du J."/>
            <person name="Tian Z."/>
            <person name="Zhu L."/>
            <person name="Gill N."/>
            <person name="Joshi T."/>
            <person name="Libault M."/>
            <person name="Sethuraman A."/>
            <person name="Zhang X."/>
            <person name="Shinozaki K."/>
            <person name="Nguyen H."/>
            <person name="Wing R."/>
            <person name="Cregan P."/>
            <person name="Specht J."/>
            <person name="Grimwood J."/>
            <person name="Rokhsar D."/>
            <person name="Stacey G."/>
            <person name="Shoemaker R."/>
            <person name="Jackson S."/>
        </authorList>
    </citation>
    <scope>NUCLEOTIDE SEQUENCE</scope>
    <source>
        <tissue evidence="3">Callus</tissue>
    </source>
</reference>
<dbReference type="AlphaFoldDB" id="C6TFX7"/>
<dbReference type="RefSeq" id="NP_001241078.1">
    <property type="nucleotide sequence ID" value="NM_001254149.2"/>
</dbReference>
<organism evidence="2">
    <name type="scientific">Glycine max</name>
    <name type="common">Soybean</name>
    <name type="synonym">Glycine hispida</name>
    <dbReference type="NCBI Taxonomy" id="3847"/>
    <lineage>
        <taxon>Eukaryota</taxon>
        <taxon>Viridiplantae</taxon>
        <taxon>Streptophyta</taxon>
        <taxon>Embryophyta</taxon>
        <taxon>Tracheophyta</taxon>
        <taxon>Spermatophyta</taxon>
        <taxon>Magnoliopsida</taxon>
        <taxon>eudicotyledons</taxon>
        <taxon>Gunneridae</taxon>
        <taxon>Pentapetalae</taxon>
        <taxon>rosids</taxon>
        <taxon>fabids</taxon>
        <taxon>Fabales</taxon>
        <taxon>Fabaceae</taxon>
        <taxon>Papilionoideae</taxon>
        <taxon>50 kb inversion clade</taxon>
        <taxon>NPAAA clade</taxon>
        <taxon>indigoferoid/millettioid clade</taxon>
        <taxon>Phaseoleae</taxon>
        <taxon>Glycine</taxon>
        <taxon>Glycine subgen. Soja</taxon>
    </lineage>
</organism>
<dbReference type="Gramene" id="KRH03080">
    <property type="protein sequence ID" value="KRH03080"/>
    <property type="gene ID" value="GLYMA_17G075600"/>
</dbReference>
<evidence type="ECO:0000313" key="5">
    <source>
        <dbReference type="Proteomes" id="UP000008827"/>
    </source>
</evidence>
<gene>
    <name evidence="4" type="primary">LOC100790683</name>
    <name evidence="3" type="ORF">GLYMA_17G075600</name>
</gene>
<evidence type="ECO:0000313" key="4">
    <source>
        <dbReference type="EnsemblPlants" id="KRH03080"/>
    </source>
</evidence>
<evidence type="ECO:0000313" key="2">
    <source>
        <dbReference type="EMBL" id="ACU20729.1"/>
    </source>
</evidence>
<reference evidence="3 4" key="2">
    <citation type="journal article" date="2010" name="Nature">
        <title>Genome sequence of the palaeopolyploid soybean.</title>
        <authorList>
            <person name="Schmutz J."/>
            <person name="Cannon S.B."/>
            <person name="Schlueter J."/>
            <person name="Ma J."/>
            <person name="Mitros T."/>
            <person name="Nelson W."/>
            <person name="Hyten D.L."/>
            <person name="Song Q."/>
            <person name="Thelen J.J."/>
            <person name="Cheng J."/>
            <person name="Xu D."/>
            <person name="Hellsten U."/>
            <person name="May G.D."/>
            <person name="Yu Y."/>
            <person name="Sakurai T."/>
            <person name="Umezawa T."/>
            <person name="Bhattacharyya M.K."/>
            <person name="Sandhu D."/>
            <person name="Valliyodan B."/>
            <person name="Lindquist E."/>
            <person name="Peto M."/>
            <person name="Grant D."/>
            <person name="Shu S."/>
            <person name="Goodstein D."/>
            <person name="Barry K."/>
            <person name="Futrell-Griggs M."/>
            <person name="Abernathy B."/>
            <person name="Du J."/>
            <person name="Tian Z."/>
            <person name="Zhu L."/>
            <person name="Gill N."/>
            <person name="Joshi T."/>
            <person name="Libault M."/>
            <person name="Sethuraman A."/>
            <person name="Zhang X.-C."/>
            <person name="Shinozaki K."/>
            <person name="Nguyen H.T."/>
            <person name="Wing R.A."/>
            <person name="Cregan P."/>
            <person name="Specht J."/>
            <person name="Grimwood J."/>
            <person name="Rokhsar D."/>
            <person name="Stacey G."/>
            <person name="Shoemaker R.C."/>
            <person name="Jackson S.A."/>
        </authorList>
    </citation>
    <scope>NUCLEOTIDE SEQUENCE [LARGE SCALE GENOMIC DNA]</scope>
    <source>
        <strain evidence="4">cv. Williams 82</strain>
        <tissue evidence="3">Callus</tissue>
    </source>
</reference>
<reference evidence="4" key="3">
    <citation type="submission" date="2018-02" db="UniProtKB">
        <authorList>
            <consortium name="EnsemblPlants"/>
        </authorList>
    </citation>
    <scope>IDENTIFICATION</scope>
    <source>
        <strain evidence="4">Williams 82</strain>
    </source>
</reference>
<reference evidence="2" key="1">
    <citation type="submission" date="2009-08" db="EMBL/GenBank/DDBJ databases">
        <authorList>
            <person name="Cheung F."/>
            <person name="Xiao Y."/>
            <person name="Chan A."/>
            <person name="Moskal W."/>
            <person name="Town C.D."/>
        </authorList>
    </citation>
    <scope>NUCLEOTIDE SEQUENCE</scope>
</reference>
<keyword evidence="5" id="KW-1185">Reference proteome</keyword>
<keyword evidence="1" id="KW-0732">Signal</keyword>
<dbReference type="PaxDb" id="3847-GLYMA17G08341.1"/>
<dbReference type="EMBL" id="BT096521">
    <property type="protein sequence ID" value="ACU20729.1"/>
    <property type="molecule type" value="mRNA"/>
</dbReference>
<evidence type="ECO:0008006" key="6">
    <source>
        <dbReference type="Google" id="ProtNLM"/>
    </source>
</evidence>
<dbReference type="EMBL" id="CM000850">
    <property type="protein sequence ID" value="KRH03080.1"/>
    <property type="molecule type" value="Genomic_DNA"/>
</dbReference>
<dbReference type="Proteomes" id="UP000008827">
    <property type="component" value="Chromosome 17"/>
</dbReference>
<sequence>MNILLCLSLSLSLSRSLTHSLCHASCYDMFLSFSFYATSGVLHSLSYLSLTFLTLRGCEDGFGVWTRWIRRRQTSSPVARQRYRFFDFVAAIHGGVVF</sequence>
<name>C6TFX7_SOYBN</name>